<gene>
    <name evidence="4" type="ORF">GW534_06620</name>
</gene>
<reference evidence="4 5" key="1">
    <citation type="submission" date="2020-01" db="EMBL/GenBank/DDBJ databases">
        <title>A novel Bacillus sp. from Pasinler.</title>
        <authorList>
            <person name="Adiguzel A."/>
            <person name="Ay H."/>
            <person name="Baltaci M.O."/>
        </authorList>
    </citation>
    <scope>NUCLEOTIDE SEQUENCE [LARGE SCALE GENOMIC DNA]</scope>
    <source>
        <strain evidence="4 5">P1</strain>
    </source>
</reference>
<dbReference type="InterPro" id="IPR005543">
    <property type="entry name" value="PASTA_dom"/>
</dbReference>
<dbReference type="Pfam" id="PF03793">
    <property type="entry name" value="PASTA"/>
    <property type="match status" value="2"/>
</dbReference>
<name>A0ABX0A8B7_9BACI</name>
<dbReference type="SMART" id="SM00740">
    <property type="entry name" value="PASTA"/>
    <property type="match status" value="3"/>
</dbReference>
<dbReference type="SUPFAM" id="SSF54184">
    <property type="entry name" value="Penicillin-binding protein 2x (pbp-2x), c-terminal domain"/>
    <property type="match status" value="1"/>
</dbReference>
<evidence type="ECO:0000313" key="4">
    <source>
        <dbReference type="EMBL" id="NCU17438.1"/>
    </source>
</evidence>
<dbReference type="Proteomes" id="UP000743899">
    <property type="component" value="Unassembled WGS sequence"/>
</dbReference>
<feature type="compositionally biased region" description="Polar residues" evidence="1">
    <location>
        <begin position="48"/>
        <end position="61"/>
    </location>
</feature>
<protein>
    <submittedName>
        <fullName evidence="4">PASTA domain-containing protein</fullName>
    </submittedName>
</protein>
<evidence type="ECO:0000259" key="3">
    <source>
        <dbReference type="PROSITE" id="PS51178"/>
    </source>
</evidence>
<dbReference type="Gene3D" id="3.30.10.20">
    <property type="match status" value="3"/>
</dbReference>
<dbReference type="RefSeq" id="WP_161920271.1">
    <property type="nucleotide sequence ID" value="NZ_JAACYS010000022.1"/>
</dbReference>
<feature type="transmembrane region" description="Helical" evidence="2">
    <location>
        <begin position="93"/>
        <end position="111"/>
    </location>
</feature>
<sequence>MSDFLSKFNKDNYQDLINEQEQKKESKSDGLGEEIQSQEQSEQNVSSTSINDNQKVDTNVQSNRLSTRTSRNRAVDENVEIDLDYKRKKTIKIGFGILGVLIVSVLIFFIYHTMVHVKLENFVGKPVSEARTWAKENEVEIELLQEHNKEYNANHIISQSVQEGEKIRKGSTLQLTVSLGPDPDEVIPLPDFSTMTLMEAENWIEENKADNLQIVKEFSDEIEEGSFIKLTIMDSDIEPTEYKRKHRAAVYYSKGKEVFEKNIVVPDFKGKAKEEVETWANTNEIEITFVEEDSDEIEAGFIIRQSVAPDEKVAKRDTMEVVVSVGKAVIVPDFSKLNANEAATSNPDLNVTVKQVYNENVPYGRFISQSVGAGTKLLTNDDKSVTVTYSLGKPYLKDFRGQLEGDLPSLFFEEYESKGANIKYVVKYVDAPEVKGTIVGMSKFNEYVPLKYTVEIHVSNNENANPIAHFEEELNEGEEIIEDIEK</sequence>
<dbReference type="PROSITE" id="PS51178">
    <property type="entry name" value="PASTA"/>
    <property type="match status" value="2"/>
</dbReference>
<keyword evidence="2" id="KW-0812">Transmembrane</keyword>
<dbReference type="CDD" id="cd06577">
    <property type="entry name" value="PASTA_pknB"/>
    <property type="match status" value="3"/>
</dbReference>
<dbReference type="EMBL" id="JAACYS010000022">
    <property type="protein sequence ID" value="NCU17438.1"/>
    <property type="molecule type" value="Genomic_DNA"/>
</dbReference>
<feature type="compositionally biased region" description="Low complexity" evidence="1">
    <location>
        <begin position="33"/>
        <end position="47"/>
    </location>
</feature>
<feature type="domain" description="PASTA" evidence="3">
    <location>
        <begin position="259"/>
        <end position="327"/>
    </location>
</feature>
<comment type="caution">
    <text evidence="4">The sequence shown here is derived from an EMBL/GenBank/DDBJ whole genome shotgun (WGS) entry which is preliminary data.</text>
</comment>
<organism evidence="4 5">
    <name type="scientific">Pallidibacillus pasinlerensis</name>
    <dbReference type="NCBI Taxonomy" id="2703818"/>
    <lineage>
        <taxon>Bacteria</taxon>
        <taxon>Bacillati</taxon>
        <taxon>Bacillota</taxon>
        <taxon>Bacilli</taxon>
        <taxon>Bacillales</taxon>
        <taxon>Bacillaceae</taxon>
        <taxon>Pallidibacillus</taxon>
    </lineage>
</organism>
<feature type="compositionally biased region" description="Basic and acidic residues" evidence="1">
    <location>
        <begin position="20"/>
        <end position="30"/>
    </location>
</feature>
<evidence type="ECO:0000313" key="5">
    <source>
        <dbReference type="Proteomes" id="UP000743899"/>
    </source>
</evidence>
<keyword evidence="5" id="KW-1185">Reference proteome</keyword>
<keyword evidence="2" id="KW-0472">Membrane</keyword>
<evidence type="ECO:0000256" key="1">
    <source>
        <dbReference type="SAM" id="MobiDB-lite"/>
    </source>
</evidence>
<evidence type="ECO:0000256" key="2">
    <source>
        <dbReference type="SAM" id="Phobius"/>
    </source>
</evidence>
<keyword evidence="2" id="KW-1133">Transmembrane helix</keyword>
<feature type="domain" description="PASTA" evidence="3">
    <location>
        <begin position="113"/>
        <end position="179"/>
    </location>
</feature>
<proteinExistence type="predicted"/>
<accession>A0ABX0A8B7</accession>
<feature type="region of interest" description="Disordered" evidence="1">
    <location>
        <begin position="15"/>
        <end position="71"/>
    </location>
</feature>